<dbReference type="AlphaFoldDB" id="U6G9F0"/>
<evidence type="ECO:0000313" key="3">
    <source>
        <dbReference type="Proteomes" id="UP000018050"/>
    </source>
</evidence>
<proteinExistence type="predicted"/>
<reference evidence="2" key="1">
    <citation type="submission" date="2013-10" db="EMBL/GenBank/DDBJ databases">
        <title>Genomic analysis of the causative agents of coccidiosis in chickens.</title>
        <authorList>
            <person name="Reid A.J."/>
            <person name="Blake D."/>
            <person name="Billington K."/>
            <person name="Browne H."/>
            <person name="Dunn M."/>
            <person name="Hung S."/>
            <person name="Kawahara F."/>
            <person name="Miranda-Saavedra D."/>
            <person name="Mourier T."/>
            <person name="Nagra H."/>
            <person name="Otto T.D."/>
            <person name="Rawlings N."/>
            <person name="Sanchez A."/>
            <person name="Sanders M."/>
            <person name="Subramaniam C."/>
            <person name="Tay Y."/>
            <person name="Dear P."/>
            <person name="Doerig C."/>
            <person name="Gruber A."/>
            <person name="Parkinson J."/>
            <person name="Shirley M."/>
            <person name="Wan K.L."/>
            <person name="Berriman M."/>
            <person name="Tomley F."/>
            <person name="Pain A."/>
        </authorList>
    </citation>
    <scope>NUCLEOTIDE SEQUENCE</scope>
    <source>
        <strain evidence="2">Houghton</strain>
    </source>
</reference>
<feature type="compositionally biased region" description="Polar residues" evidence="1">
    <location>
        <begin position="201"/>
        <end position="210"/>
    </location>
</feature>
<dbReference type="OrthoDB" id="346744at2759"/>
<dbReference type="OMA" id="TEVDVCF"/>
<dbReference type="GeneID" id="25270019"/>
<evidence type="ECO:0000256" key="1">
    <source>
        <dbReference type="SAM" id="MobiDB-lite"/>
    </source>
</evidence>
<evidence type="ECO:0000313" key="2">
    <source>
        <dbReference type="EMBL" id="CDI76760.1"/>
    </source>
</evidence>
<reference evidence="2" key="2">
    <citation type="submission" date="2013-10" db="EMBL/GenBank/DDBJ databases">
        <authorList>
            <person name="Aslett M."/>
        </authorList>
    </citation>
    <scope>NUCLEOTIDE SEQUENCE</scope>
    <source>
        <strain evidence="2">Houghton</strain>
    </source>
</reference>
<feature type="region of interest" description="Disordered" evidence="1">
    <location>
        <begin position="186"/>
        <end position="210"/>
    </location>
</feature>
<organism evidence="2 3">
    <name type="scientific">Eimeria acervulina</name>
    <name type="common">Coccidian parasite</name>
    <dbReference type="NCBI Taxonomy" id="5801"/>
    <lineage>
        <taxon>Eukaryota</taxon>
        <taxon>Sar</taxon>
        <taxon>Alveolata</taxon>
        <taxon>Apicomplexa</taxon>
        <taxon>Conoidasida</taxon>
        <taxon>Coccidia</taxon>
        <taxon>Eucoccidiorida</taxon>
        <taxon>Eimeriorina</taxon>
        <taxon>Eimeriidae</taxon>
        <taxon>Eimeria</taxon>
    </lineage>
</organism>
<dbReference type="RefSeq" id="XP_013252757.1">
    <property type="nucleotide sequence ID" value="XM_013397303.1"/>
</dbReference>
<feature type="region of interest" description="Disordered" evidence="1">
    <location>
        <begin position="67"/>
        <end position="99"/>
    </location>
</feature>
<gene>
    <name evidence="2" type="ORF">EAH_00019490</name>
</gene>
<accession>U6G9F0</accession>
<keyword evidence="3" id="KW-1185">Reference proteome</keyword>
<dbReference type="Proteomes" id="UP000018050">
    <property type="component" value="Unassembled WGS sequence"/>
</dbReference>
<protein>
    <submittedName>
        <fullName evidence="2">Uncharacterized protein</fullName>
    </submittedName>
</protein>
<sequence>MKDQRPLDPHAAAAAAARRLSSDRPLFAVSLSTAVSQLLKLTPTPESTACCSPSSIPVSCASSQAGSGALGVDGLPPEDRTFGRATGDPQHKQNTHVDAGQEVNHTLQAQWLTRRFIAQVRAHFEAVLAASPQEEGEAAEDGGEEASACEGKEKEIIMYQRSVCTAGLRWGLLLLLSAESALLTEPAHQQTPQSPAKGHPNKQNESCLSSEKTRLEGEALNCNGHDRSESVDAVLREALFAFEIIIRVSPTTASRVLPKVLEWLDWCLSGARGHHALLSGEGEAGNQRQDVALQNAVTDGCECPLERRVHHIRTGSLSVLFTCPLPNCLVRGRICSQSEHLNRVRLLALLLRGPRVLLGCSRLLVACVMAPSTANGGCGGDGSGSMRGTAPVNKLEGENAKAAAEVEASLQRRLCAETVDQLLVAMKDLRSVLIPSAQNGEPRQPSLTPHQKEGGIEGLNEAEKMILAACLPPVLRWAAAPSRHALAGSQKGRGDAFPAYRSAAQNFSWAFAGTQILADEGAPRKAALYILATIQGLLLSFAVNVQGSSKCLDTFGVAAAATDGSVVRQAQALLKEVGEFFSFLPNMSVEPHPLELPPGTFIHAVAGLCSRALTAKELPKAFQINANRADSRILLTATAAASVAKVQIAERGGGIDPRCPLTGRLQLPEGLPDEQLIEPFPVKAKSGLAAVNGCGERAFLSYLSDEGAFRMAIHVSRILIALVKSVSALTGGFPIYTEVDVCFDAYLEAFTAFVCRTCADEYDQSFFDCQNFIIDMCHPALNSSESLRSAFLRRSRALLIFAGDSANLRLYDWMSFCLEALESSSLETIGEGLQSLKVLLSVGTDIEEFLPQILCRLATIALVAKEEPVHACPASCSAQLECQYYGNFASVESIPTMSTGGALDLTVIEDT</sequence>
<name>U6G9F0_EIMAC</name>
<dbReference type="VEuPathDB" id="ToxoDB:EAH_00019490"/>
<dbReference type="EMBL" id="HG670454">
    <property type="protein sequence ID" value="CDI76760.1"/>
    <property type="molecule type" value="Genomic_DNA"/>
</dbReference>